<organism evidence="11 12">
    <name type="scientific">Candidatus Blautia gallistercoris</name>
    <dbReference type="NCBI Taxonomy" id="2838490"/>
    <lineage>
        <taxon>Bacteria</taxon>
        <taxon>Bacillati</taxon>
        <taxon>Bacillota</taxon>
        <taxon>Clostridia</taxon>
        <taxon>Lachnospirales</taxon>
        <taxon>Lachnospiraceae</taxon>
        <taxon>Blautia</taxon>
    </lineage>
</organism>
<feature type="transmembrane region" description="Helical" evidence="8">
    <location>
        <begin position="681"/>
        <end position="702"/>
    </location>
</feature>
<protein>
    <submittedName>
        <fullName evidence="11">ABC transporter permease</fullName>
    </submittedName>
</protein>
<keyword evidence="2" id="KW-1003">Cell membrane</keyword>
<evidence type="ECO:0000256" key="6">
    <source>
        <dbReference type="SAM" id="Coils"/>
    </source>
</evidence>
<keyword evidence="4 8" id="KW-1133">Transmembrane helix</keyword>
<keyword evidence="3 8" id="KW-0812">Transmembrane</keyword>
<feature type="transmembrane region" description="Helical" evidence="8">
    <location>
        <begin position="849"/>
        <end position="869"/>
    </location>
</feature>
<evidence type="ECO:0000313" key="12">
    <source>
        <dbReference type="Proteomes" id="UP000886817"/>
    </source>
</evidence>
<dbReference type="SUPFAM" id="SSF57997">
    <property type="entry name" value="Tropomyosin"/>
    <property type="match status" value="1"/>
</dbReference>
<dbReference type="PANTHER" id="PTHR30287:SF1">
    <property type="entry name" value="INNER MEMBRANE PROTEIN"/>
    <property type="match status" value="1"/>
</dbReference>
<dbReference type="GO" id="GO:0015562">
    <property type="term" value="F:efflux transmembrane transporter activity"/>
    <property type="evidence" value="ECO:0007669"/>
    <property type="project" value="InterPro"/>
</dbReference>
<dbReference type="Proteomes" id="UP000886817">
    <property type="component" value="Unassembled WGS sequence"/>
</dbReference>
<dbReference type="Pfam" id="PF02687">
    <property type="entry name" value="FtsX"/>
    <property type="match status" value="2"/>
</dbReference>
<feature type="region of interest" description="Disordered" evidence="7">
    <location>
        <begin position="351"/>
        <end position="379"/>
    </location>
</feature>
<dbReference type="InterPro" id="IPR038766">
    <property type="entry name" value="Membrane_comp_ABC_pdt"/>
</dbReference>
<feature type="compositionally biased region" description="Acidic residues" evidence="7">
    <location>
        <begin position="193"/>
        <end position="206"/>
    </location>
</feature>
<sequence>MKKKALWKDFFMEIRKSLTRFISIFFIVALGVAFFSGIQASSPDMRYTGDAYYDSQELMDIKIVSTLGLNEENRKALEELPGVLKAESGVGLDVLTGENQDQVLHVETLTETLNQITVTEGRLPETTGECLLDETFMKENGYEIGDQLVFSMEEGTEDGESDTSGGGDTVESDESENEQSTGADGSEATQTSEADESSETGSEEEELMQVTRYTIVGAGHSPLYISFSRGNTTLGSGEVNGFAYVTRENFTDTYDTQVYLQARGSLGLTSYTDAYDNLIEKVTSQVEGIEQEQCQVRYDQVRDEAQEKVDDARQELEDGRQEMEEELASAWQDIEDAQKELEDGRQELADGEAQLQDARDQVASGQSQLASARQELADGEAQLADAREQYQSGKAQLDAAYETLSARQTEADEGKAQLDEGKAQLDAAQSQLDEQWQEYQNGLAQIEAQEAELSSAAETLEAAKAQYEQAAASGEYTEEELAAMLARIQESESQLTAGQEAVAAARAQLEAGKPQLDAAQSQLDEQRQQLEASQQEYEQGAAQLAAAWEEYHTQESQLQAAAQEIASGEAEMESGRQQIAATEQQLSSAQAEITSNEAQLEEARQELEDGEQELADGIQEYEDGKAEAEAEIADAEEALDDAQQTVDEIEQPEWIISDRDDLPEYADYGSNADRIRNIGEVFPVMFFLVAALISLTTMTRMVEEQRTQIGTMKALGYSKFAIISKYLNYAFLATVGGSILGILFGEKVLPFVIIRAYGIMYHNLSDYMQLDYEWKFALIASGAAIFCTIGATVAACIKALHETPAALMRPPAPKEGKRVLLERATFIWKHLSFTWKSTVRNLFRYKKRFFMTIFGIGGCMALLLVGYGLRDSIMDIANLQYQELQTYDAMIVGDEDASEEDRSELLTYLDHETENDLESYTPISFRTFSVKEDKVNISVYLYAFENPEALQGNVVLRDRKTQETFDLTEEGAVISEKTATLLDIGVGDTLKVEEEGSVYEIPVAGITENYMGHYIYLTESVYREVFQEDPVYQDILLCMKPETTDEQLEELGVALLEYPAALSISYTSNLRGQLDRMLESLDIVMIVLIVSAGMLAFVVLYNLNNINITERKRELATLKVLGFYDMEVCEYVFRENMLLTILGAAAGAFMGILLHRYVIVTVEVDAVMFGRNIYFPSFVRSILYTVGFSLFVNFIMYFKLKKIDMVESLKSVE</sequence>
<evidence type="ECO:0000259" key="10">
    <source>
        <dbReference type="Pfam" id="PF12704"/>
    </source>
</evidence>
<dbReference type="EMBL" id="DXEX01000235">
    <property type="protein sequence ID" value="HIX60231.1"/>
    <property type="molecule type" value="Genomic_DNA"/>
</dbReference>
<feature type="transmembrane region" description="Helical" evidence="8">
    <location>
        <begin position="1178"/>
        <end position="1198"/>
    </location>
</feature>
<evidence type="ECO:0000256" key="7">
    <source>
        <dbReference type="SAM" id="MobiDB-lite"/>
    </source>
</evidence>
<dbReference type="GO" id="GO:0005886">
    <property type="term" value="C:plasma membrane"/>
    <property type="evidence" value="ECO:0007669"/>
    <property type="project" value="UniProtKB-SubCell"/>
</dbReference>
<evidence type="ECO:0000256" key="3">
    <source>
        <dbReference type="ARBA" id="ARBA00022692"/>
    </source>
</evidence>
<keyword evidence="5 8" id="KW-0472">Membrane</keyword>
<feature type="domain" description="MacB-like periplasmic core" evidence="10">
    <location>
        <begin position="853"/>
        <end position="1050"/>
    </location>
</feature>
<comment type="subcellular location">
    <subcellularLocation>
        <location evidence="1">Cell membrane</location>
        <topology evidence="1">Multi-pass membrane protein</topology>
    </subcellularLocation>
</comment>
<dbReference type="Pfam" id="PF12704">
    <property type="entry name" value="MacB_PCD"/>
    <property type="match status" value="1"/>
</dbReference>
<comment type="caution">
    <text evidence="11">The sequence shown here is derived from an EMBL/GenBank/DDBJ whole genome shotgun (WGS) entry which is preliminary data.</text>
</comment>
<feature type="region of interest" description="Disordered" evidence="7">
    <location>
        <begin position="154"/>
        <end position="206"/>
    </location>
</feature>
<evidence type="ECO:0000256" key="8">
    <source>
        <dbReference type="SAM" id="Phobius"/>
    </source>
</evidence>
<evidence type="ECO:0000313" key="11">
    <source>
        <dbReference type="EMBL" id="HIX60231.1"/>
    </source>
</evidence>
<evidence type="ECO:0000259" key="9">
    <source>
        <dbReference type="Pfam" id="PF02687"/>
    </source>
</evidence>
<accession>A0A9D1WJ90</accession>
<feature type="transmembrane region" description="Helical" evidence="8">
    <location>
        <begin position="776"/>
        <end position="800"/>
    </location>
</feature>
<feature type="compositionally biased region" description="Polar residues" evidence="7">
    <location>
        <begin position="178"/>
        <end position="191"/>
    </location>
</feature>
<gene>
    <name evidence="11" type="ORF">IAA45_11040</name>
</gene>
<dbReference type="Gene3D" id="1.10.287.1490">
    <property type="match status" value="2"/>
</dbReference>
<name>A0A9D1WJ90_9FIRM</name>
<reference evidence="11" key="1">
    <citation type="journal article" date="2021" name="PeerJ">
        <title>Extensive microbial diversity within the chicken gut microbiome revealed by metagenomics and culture.</title>
        <authorList>
            <person name="Gilroy R."/>
            <person name="Ravi A."/>
            <person name="Getino M."/>
            <person name="Pursley I."/>
            <person name="Horton D.L."/>
            <person name="Alikhan N.F."/>
            <person name="Baker D."/>
            <person name="Gharbi K."/>
            <person name="Hall N."/>
            <person name="Watson M."/>
            <person name="Adriaenssens E.M."/>
            <person name="Foster-Nyarko E."/>
            <person name="Jarju S."/>
            <person name="Secka A."/>
            <person name="Antonio M."/>
            <person name="Oren A."/>
            <person name="Chaudhuri R.R."/>
            <person name="La Ragione R."/>
            <person name="Hildebrand F."/>
            <person name="Pallen M.J."/>
        </authorList>
    </citation>
    <scope>NUCLEOTIDE SEQUENCE</scope>
    <source>
        <strain evidence="11">ChiSjej1B19-8411</strain>
    </source>
</reference>
<evidence type="ECO:0000256" key="5">
    <source>
        <dbReference type="ARBA" id="ARBA00023136"/>
    </source>
</evidence>
<feature type="transmembrane region" description="Helical" evidence="8">
    <location>
        <begin position="723"/>
        <end position="744"/>
    </location>
</feature>
<keyword evidence="6" id="KW-0175">Coiled coil</keyword>
<evidence type="ECO:0000256" key="1">
    <source>
        <dbReference type="ARBA" id="ARBA00004651"/>
    </source>
</evidence>
<dbReference type="InterPro" id="IPR025857">
    <property type="entry name" value="MacB_PCD"/>
</dbReference>
<feature type="domain" description="ABC3 transporter permease C-terminal" evidence="9">
    <location>
        <begin position="681"/>
        <end position="804"/>
    </location>
</feature>
<dbReference type="InterPro" id="IPR003838">
    <property type="entry name" value="ABC3_permease_C"/>
</dbReference>
<feature type="domain" description="ABC3 transporter permease C-terminal" evidence="9">
    <location>
        <begin position="1087"/>
        <end position="1203"/>
    </location>
</feature>
<proteinExistence type="predicted"/>
<feature type="transmembrane region" description="Helical" evidence="8">
    <location>
        <begin position="1083"/>
        <end position="1103"/>
    </location>
</feature>
<feature type="transmembrane region" description="Helical" evidence="8">
    <location>
        <begin position="1136"/>
        <end position="1158"/>
    </location>
</feature>
<dbReference type="PANTHER" id="PTHR30287">
    <property type="entry name" value="MEMBRANE COMPONENT OF PREDICTED ABC SUPERFAMILY METABOLITE UPTAKE TRANSPORTER"/>
    <property type="match status" value="1"/>
</dbReference>
<feature type="coiled-coil region" evidence="6">
    <location>
        <begin position="516"/>
        <end position="652"/>
    </location>
</feature>
<evidence type="ECO:0000256" key="4">
    <source>
        <dbReference type="ARBA" id="ARBA00022989"/>
    </source>
</evidence>
<dbReference type="AlphaFoldDB" id="A0A9D1WJ90"/>
<reference evidence="11" key="2">
    <citation type="submission" date="2021-04" db="EMBL/GenBank/DDBJ databases">
        <authorList>
            <person name="Gilroy R."/>
        </authorList>
    </citation>
    <scope>NUCLEOTIDE SEQUENCE</scope>
    <source>
        <strain evidence="11">ChiSjej1B19-8411</strain>
    </source>
</reference>
<evidence type="ECO:0000256" key="2">
    <source>
        <dbReference type="ARBA" id="ARBA00022475"/>
    </source>
</evidence>